<feature type="domain" description="RanBP2-type" evidence="5">
    <location>
        <begin position="1"/>
        <end position="28"/>
    </location>
</feature>
<feature type="transmembrane region" description="Helical" evidence="4">
    <location>
        <begin position="67"/>
        <end position="86"/>
    </location>
</feature>
<reference evidence="6" key="1">
    <citation type="submission" date="2019-08" db="EMBL/GenBank/DDBJ databases">
        <authorList>
            <person name="Kucharzyk K."/>
            <person name="Murdoch R.W."/>
            <person name="Higgins S."/>
            <person name="Loffler F."/>
        </authorList>
    </citation>
    <scope>NUCLEOTIDE SEQUENCE</scope>
</reference>
<sequence length="385" mass="43724">MSWHCDNCESVNSDTERRCHVCGAIRETELGFEPWDEQPIERPPSGTDFDKRHISEIRKKPNRTGEILIIILSSIITLAFFWVFFFPSALKPQSESDFVAEYTSMPNYEDVLAYPIFYKNRKVKLNLSVGQVMGAGLYRCYDDAFGDQWYSGYEYYVIDRRGASADAFKTFDAFTAYCVIVGTERLARTLTGEIVTLVKLELEYIDSAPIATPTPKPTPEPTPEPWSAETLEINGIEVTGFAVDLSNYNWEEVGEWSESKQAITKNTWSYPFLLKGAIENCFGIRIRRFSAEATTGDPFSVSFKGVVRLRDGKWSSGDTNNAFEYQEGTEVDVYILFQQPTSFSAVDIVPTKAQKRECGWNPSFYSPVLYFATIEDATRYIDSIS</sequence>
<keyword evidence="4" id="KW-0472">Membrane</keyword>
<name>A0A644Y6T9_9ZZZZ</name>
<protein>
    <recommendedName>
        <fullName evidence="5">RanBP2-type domain-containing protein</fullName>
    </recommendedName>
</protein>
<evidence type="ECO:0000313" key="6">
    <source>
        <dbReference type="EMBL" id="MPM24302.1"/>
    </source>
</evidence>
<dbReference type="AlphaFoldDB" id="A0A644Y6T9"/>
<dbReference type="EMBL" id="VSSQ01004231">
    <property type="protein sequence ID" value="MPM24302.1"/>
    <property type="molecule type" value="Genomic_DNA"/>
</dbReference>
<organism evidence="6">
    <name type="scientific">bioreactor metagenome</name>
    <dbReference type="NCBI Taxonomy" id="1076179"/>
    <lineage>
        <taxon>unclassified sequences</taxon>
        <taxon>metagenomes</taxon>
        <taxon>ecological metagenomes</taxon>
    </lineage>
</organism>
<keyword evidence="4" id="KW-0812">Transmembrane</keyword>
<evidence type="ECO:0000256" key="3">
    <source>
        <dbReference type="ARBA" id="ARBA00022833"/>
    </source>
</evidence>
<proteinExistence type="predicted"/>
<keyword evidence="4" id="KW-1133">Transmembrane helix</keyword>
<comment type="caution">
    <text evidence="6">The sequence shown here is derived from an EMBL/GenBank/DDBJ whole genome shotgun (WGS) entry which is preliminary data.</text>
</comment>
<dbReference type="GO" id="GO:0008270">
    <property type="term" value="F:zinc ion binding"/>
    <property type="evidence" value="ECO:0007669"/>
    <property type="project" value="UniProtKB-KW"/>
</dbReference>
<evidence type="ECO:0000256" key="1">
    <source>
        <dbReference type="ARBA" id="ARBA00022723"/>
    </source>
</evidence>
<dbReference type="InterPro" id="IPR001876">
    <property type="entry name" value="Znf_RanBP2"/>
</dbReference>
<dbReference type="PROSITE" id="PS01358">
    <property type="entry name" value="ZF_RANBP2_1"/>
    <property type="match status" value="1"/>
</dbReference>
<keyword evidence="1" id="KW-0479">Metal-binding</keyword>
<keyword evidence="3" id="KW-0862">Zinc</keyword>
<gene>
    <name evidence="6" type="ORF">SDC9_70783</name>
</gene>
<keyword evidence="2" id="KW-0863">Zinc-finger</keyword>
<accession>A0A644Y6T9</accession>
<dbReference type="PROSITE" id="PS50199">
    <property type="entry name" value="ZF_RANBP2_2"/>
    <property type="match status" value="1"/>
</dbReference>
<evidence type="ECO:0000256" key="2">
    <source>
        <dbReference type="ARBA" id="ARBA00022771"/>
    </source>
</evidence>
<evidence type="ECO:0000259" key="5">
    <source>
        <dbReference type="PROSITE" id="PS50199"/>
    </source>
</evidence>
<evidence type="ECO:0000256" key="4">
    <source>
        <dbReference type="SAM" id="Phobius"/>
    </source>
</evidence>